<sequence length="131" mass="14010">MKLIPKAEIPTGPAPAAYFTGAVIIERLHESTPPSRAASVRVHFPPGARTAWHTHPLGQLLIVTDGEGWAQTEGQPRLVLRPGDVVWITPGERHWHGATAAAAMTHIAVQEAVDGAAADWQEPVSDSDYLG</sequence>
<dbReference type="InterPro" id="IPR014710">
    <property type="entry name" value="RmlC-like_jellyroll"/>
</dbReference>
<proteinExistence type="predicted"/>
<comment type="caution">
    <text evidence="2">The sequence shown here is derived from an EMBL/GenBank/DDBJ whole genome shotgun (WGS) entry which is preliminary data.</text>
</comment>
<dbReference type="Proteomes" id="UP000245708">
    <property type="component" value="Unassembled WGS sequence"/>
</dbReference>
<gene>
    <name evidence="2" type="ORF">C7455_106198</name>
</gene>
<dbReference type="AlphaFoldDB" id="A0A316GG30"/>
<dbReference type="InterPro" id="IPR011051">
    <property type="entry name" value="RmlC_Cupin_sf"/>
</dbReference>
<dbReference type="Gene3D" id="2.60.120.10">
    <property type="entry name" value="Jelly Rolls"/>
    <property type="match status" value="1"/>
</dbReference>
<dbReference type="Pfam" id="PF07883">
    <property type="entry name" value="Cupin_2"/>
    <property type="match status" value="1"/>
</dbReference>
<evidence type="ECO:0000313" key="3">
    <source>
        <dbReference type="Proteomes" id="UP000245708"/>
    </source>
</evidence>
<name>A0A316GG30_9RHOB</name>
<keyword evidence="2" id="KW-0560">Oxidoreductase</keyword>
<feature type="domain" description="Cupin type-2" evidence="1">
    <location>
        <begin position="41"/>
        <end position="104"/>
    </location>
</feature>
<dbReference type="GO" id="GO:0051213">
    <property type="term" value="F:dioxygenase activity"/>
    <property type="evidence" value="ECO:0007669"/>
    <property type="project" value="UniProtKB-KW"/>
</dbReference>
<evidence type="ECO:0000259" key="1">
    <source>
        <dbReference type="Pfam" id="PF07883"/>
    </source>
</evidence>
<accession>A0A316GG30</accession>
<organism evidence="2 3">
    <name type="scientific">Roseicyclus mahoneyensis</name>
    <dbReference type="NCBI Taxonomy" id="164332"/>
    <lineage>
        <taxon>Bacteria</taxon>
        <taxon>Pseudomonadati</taxon>
        <taxon>Pseudomonadota</taxon>
        <taxon>Alphaproteobacteria</taxon>
        <taxon>Rhodobacterales</taxon>
        <taxon>Roseobacteraceae</taxon>
        <taxon>Roseicyclus</taxon>
    </lineage>
</organism>
<dbReference type="EMBL" id="QGGW01000006">
    <property type="protein sequence ID" value="PWK59910.1"/>
    <property type="molecule type" value="Genomic_DNA"/>
</dbReference>
<dbReference type="OrthoDB" id="7507676at2"/>
<dbReference type="SUPFAM" id="SSF51182">
    <property type="entry name" value="RmlC-like cupins"/>
    <property type="match status" value="1"/>
</dbReference>
<reference evidence="2 3" key="1">
    <citation type="submission" date="2018-05" db="EMBL/GenBank/DDBJ databases">
        <title>Genomic Encyclopedia of Type Strains, Phase IV (KMG-IV): sequencing the most valuable type-strain genomes for metagenomic binning, comparative biology and taxonomic classification.</title>
        <authorList>
            <person name="Goeker M."/>
        </authorList>
    </citation>
    <scope>NUCLEOTIDE SEQUENCE [LARGE SCALE GENOMIC DNA]</scope>
    <source>
        <strain evidence="2 3">DSM 16097</strain>
    </source>
</reference>
<evidence type="ECO:0000313" key="2">
    <source>
        <dbReference type="EMBL" id="PWK59910.1"/>
    </source>
</evidence>
<keyword evidence="2" id="KW-0223">Dioxygenase</keyword>
<keyword evidence="3" id="KW-1185">Reference proteome</keyword>
<dbReference type="RefSeq" id="WP_109669038.1">
    <property type="nucleotide sequence ID" value="NZ_QGGW01000006.1"/>
</dbReference>
<dbReference type="PANTHER" id="PTHR43698:SF1">
    <property type="entry name" value="BLL4564 PROTEIN"/>
    <property type="match status" value="1"/>
</dbReference>
<dbReference type="InterPro" id="IPR013096">
    <property type="entry name" value="Cupin_2"/>
</dbReference>
<dbReference type="PANTHER" id="PTHR43698">
    <property type="entry name" value="RIBD C-TERMINAL DOMAIN CONTAINING PROTEIN"/>
    <property type="match status" value="1"/>
</dbReference>
<dbReference type="CDD" id="cd02233">
    <property type="entry name" value="cupin_HNL-like"/>
    <property type="match status" value="1"/>
</dbReference>
<protein>
    <submittedName>
        <fullName evidence="2">Quercetin dioxygenase-like cupin family protein</fullName>
    </submittedName>
</protein>
<dbReference type="InterPro" id="IPR047263">
    <property type="entry name" value="HNL-like_cupin"/>
</dbReference>